<keyword evidence="4" id="KW-0472">Membrane</keyword>
<dbReference type="SMART" id="SM00369">
    <property type="entry name" value="LRR_TYP"/>
    <property type="match status" value="8"/>
</dbReference>
<evidence type="ECO:0000256" key="2">
    <source>
        <dbReference type="ARBA" id="ARBA00022729"/>
    </source>
</evidence>
<protein>
    <submittedName>
        <fullName evidence="7">Immunoglobulin I-set domain-containing protein</fullName>
    </submittedName>
</protein>
<dbReference type="InterPro" id="IPR032675">
    <property type="entry name" value="LRR_dom_sf"/>
</dbReference>
<organism evidence="7">
    <name type="scientific">Loa loa</name>
    <name type="common">Eye worm</name>
    <name type="synonym">Filaria loa</name>
    <dbReference type="NCBI Taxonomy" id="7209"/>
    <lineage>
        <taxon>Eukaryota</taxon>
        <taxon>Metazoa</taxon>
        <taxon>Ecdysozoa</taxon>
        <taxon>Nematoda</taxon>
        <taxon>Chromadorea</taxon>
        <taxon>Rhabditida</taxon>
        <taxon>Spirurina</taxon>
        <taxon>Spiruromorpha</taxon>
        <taxon>Filarioidea</taxon>
        <taxon>Onchocercidae</taxon>
        <taxon>Loa</taxon>
    </lineage>
</organism>
<dbReference type="PANTHER" id="PTHR24366:SF96">
    <property type="entry name" value="LEUCINE RICH REPEAT CONTAINING 53"/>
    <property type="match status" value="1"/>
</dbReference>
<keyword evidence="1" id="KW-0433">Leucine-rich repeat</keyword>
<evidence type="ECO:0000313" key="7">
    <source>
        <dbReference type="EMBL" id="EFO26712.2"/>
    </source>
</evidence>
<dbReference type="PANTHER" id="PTHR24366">
    <property type="entry name" value="IG(IMMUNOGLOBULIN) AND LRR(LEUCINE RICH REPEAT) DOMAINS"/>
    <property type="match status" value="1"/>
</dbReference>
<evidence type="ECO:0000256" key="5">
    <source>
        <dbReference type="SAM" id="SignalP"/>
    </source>
</evidence>
<dbReference type="PROSITE" id="PS51450">
    <property type="entry name" value="LRR"/>
    <property type="match status" value="5"/>
</dbReference>
<dbReference type="RefSeq" id="XP_003137349.2">
    <property type="nucleotide sequence ID" value="XM_003137301.2"/>
</dbReference>
<proteinExistence type="predicted"/>
<sequence length="619" mass="71253">MRFPSLVAFFCLSIFCSSCLSNTPCPKQCHCYVLQNVHQMNCSNSMLEQFLPFEMIRNNSHSYPTRFVSDSYELMISKVIELDISHNKMEEVPNLDDFCRLKRLNLGHNRICSIPDKILAPLKYLEELNLSHNQISQISKVAFKNLFSLQKIDLGGNKLKTLPLLLHIPDLKELYLDDNLIEDILPELLNSSNLQTLSLANNRISYIQPMLLIKLKNLNLAQNPLIEVPQKVLRVVASTLIKLNLSSTLITTIRSNDFANLLAIQEIDLSNNKIAIIEENSFQNLPKLQKLYLNDNPELAQVYYGAFRLLPSLVLIHLHHCNLSRLHDLSMQLKLPSLQHLTLYGNPLLCDCNLTWLQHFKHILLDRKGYQNLYNSGIVRKCPPRRIDLSSTCTAMERQRLVVTCDTVDHSQSIIQWRDSTNTETLKRQFLMFEKINRNQFDTYRCLAYSSETGLFEAKISVDIPPLQLQMHSINSIITQMTWSGKLPLNTTELRVRFRNDWTEFVIDAVADEQQIIAGFFSDMLPKTVIDFCLLDGEIELICDHFDNRDNEYEIDCYILLAPAIILCCLLYCLYCLVSKLGQVVRIIKMLRMAANLERNDSNASAVKILTKPKLEIRA</sequence>
<dbReference type="CTD" id="9939150"/>
<accession>A0A1S0U840</accession>
<dbReference type="Pfam" id="PF13855">
    <property type="entry name" value="LRR_8"/>
    <property type="match status" value="2"/>
</dbReference>
<dbReference type="PROSITE" id="PS50835">
    <property type="entry name" value="IG_LIKE"/>
    <property type="match status" value="1"/>
</dbReference>
<feature type="signal peptide" evidence="5">
    <location>
        <begin position="1"/>
        <end position="21"/>
    </location>
</feature>
<reference evidence="7" key="1">
    <citation type="submission" date="2012-04" db="EMBL/GenBank/DDBJ databases">
        <title>The Genome Sequence of Loa loa.</title>
        <authorList>
            <consortium name="The Broad Institute Genome Sequencing Platform"/>
            <consortium name="Broad Institute Genome Sequencing Center for Infectious Disease"/>
            <person name="Nutman T.B."/>
            <person name="Fink D.L."/>
            <person name="Russ C."/>
            <person name="Young S."/>
            <person name="Zeng Q."/>
            <person name="Gargeya S."/>
            <person name="Alvarado L."/>
            <person name="Berlin A."/>
            <person name="Chapman S.B."/>
            <person name="Chen Z."/>
            <person name="Freedman E."/>
            <person name="Gellesch M."/>
            <person name="Goldberg J."/>
            <person name="Griggs A."/>
            <person name="Gujja S."/>
            <person name="Heilman E.R."/>
            <person name="Heiman D."/>
            <person name="Howarth C."/>
            <person name="Mehta T."/>
            <person name="Neiman D."/>
            <person name="Pearson M."/>
            <person name="Roberts A."/>
            <person name="Saif S."/>
            <person name="Shea T."/>
            <person name="Shenoy N."/>
            <person name="Sisk P."/>
            <person name="Stolte C."/>
            <person name="Sykes S."/>
            <person name="White J."/>
            <person name="Yandava C."/>
            <person name="Haas B."/>
            <person name="Henn M.R."/>
            <person name="Nusbaum C."/>
            <person name="Birren B."/>
        </authorList>
    </citation>
    <scope>NUCLEOTIDE SEQUENCE [LARGE SCALE GENOMIC DNA]</scope>
</reference>
<dbReference type="KEGG" id="loa:LOAG_01763"/>
<dbReference type="Gene3D" id="3.80.10.10">
    <property type="entry name" value="Ribonuclease Inhibitor"/>
    <property type="match status" value="3"/>
</dbReference>
<keyword evidence="2 5" id="KW-0732">Signal</keyword>
<feature type="domain" description="Ig-like" evidence="6">
    <location>
        <begin position="384"/>
        <end position="461"/>
    </location>
</feature>
<dbReference type="EMBL" id="JH712337">
    <property type="protein sequence ID" value="EFO26712.2"/>
    <property type="molecule type" value="Genomic_DNA"/>
</dbReference>
<dbReference type="InParanoid" id="A0A1S0U840"/>
<dbReference type="GeneID" id="9939150"/>
<name>A0A1S0U840_LOALO</name>
<evidence type="ECO:0000256" key="3">
    <source>
        <dbReference type="ARBA" id="ARBA00022737"/>
    </source>
</evidence>
<dbReference type="InterPro" id="IPR001611">
    <property type="entry name" value="Leu-rich_rpt"/>
</dbReference>
<evidence type="ECO:0000256" key="4">
    <source>
        <dbReference type="SAM" id="Phobius"/>
    </source>
</evidence>
<keyword evidence="4" id="KW-1133">Transmembrane helix</keyword>
<feature type="transmembrane region" description="Helical" evidence="4">
    <location>
        <begin position="558"/>
        <end position="578"/>
    </location>
</feature>
<evidence type="ECO:0000256" key="1">
    <source>
        <dbReference type="ARBA" id="ARBA00022614"/>
    </source>
</evidence>
<keyword evidence="3" id="KW-0677">Repeat</keyword>
<dbReference type="OMA" id="LPAWAFW"/>
<feature type="chain" id="PRO_5010261866" evidence="5">
    <location>
        <begin position="22"/>
        <end position="619"/>
    </location>
</feature>
<dbReference type="SMART" id="SM00365">
    <property type="entry name" value="LRR_SD22"/>
    <property type="match status" value="4"/>
</dbReference>
<dbReference type="SUPFAM" id="SSF52058">
    <property type="entry name" value="L domain-like"/>
    <property type="match status" value="1"/>
</dbReference>
<evidence type="ECO:0000259" key="6">
    <source>
        <dbReference type="PROSITE" id="PS50835"/>
    </source>
</evidence>
<dbReference type="OrthoDB" id="676979at2759"/>
<dbReference type="InterPro" id="IPR003591">
    <property type="entry name" value="Leu-rich_rpt_typical-subtyp"/>
</dbReference>
<dbReference type="AlphaFoldDB" id="A0A1S0U840"/>
<gene>
    <name evidence="7" type="ORF">LOAG_01763</name>
</gene>
<dbReference type="InterPro" id="IPR007110">
    <property type="entry name" value="Ig-like_dom"/>
</dbReference>
<keyword evidence="4" id="KW-0812">Transmembrane</keyword>